<feature type="region of interest" description="Disordered" evidence="1">
    <location>
        <begin position="1"/>
        <end position="28"/>
    </location>
</feature>
<dbReference type="RefSeq" id="WP_184114248.1">
    <property type="nucleotide sequence ID" value="NZ_JACHNY010000003.1"/>
</dbReference>
<protein>
    <submittedName>
        <fullName evidence="2">Uncharacterized protein</fullName>
    </submittedName>
</protein>
<name>A0A7W7EXW2_9SPHN</name>
<keyword evidence="3" id="KW-1185">Reference proteome</keyword>
<evidence type="ECO:0000313" key="2">
    <source>
        <dbReference type="EMBL" id="MBB4617449.1"/>
    </source>
</evidence>
<sequence>MRDRLVRSTADQAAEHVHVARGQAGDPRPAVRKIDITSFSQPIKPLPAAAVLALTPTGNDDDWQEF</sequence>
<organism evidence="2 3">
    <name type="scientific">Sphingomonas abaci</name>
    <dbReference type="NCBI Taxonomy" id="237611"/>
    <lineage>
        <taxon>Bacteria</taxon>
        <taxon>Pseudomonadati</taxon>
        <taxon>Pseudomonadota</taxon>
        <taxon>Alphaproteobacteria</taxon>
        <taxon>Sphingomonadales</taxon>
        <taxon>Sphingomonadaceae</taxon>
        <taxon>Sphingomonas</taxon>
    </lineage>
</organism>
<evidence type="ECO:0000313" key="3">
    <source>
        <dbReference type="Proteomes" id="UP000574769"/>
    </source>
</evidence>
<accession>A0A7W7EXW2</accession>
<dbReference type="AlphaFoldDB" id="A0A7W7EXW2"/>
<dbReference type="EMBL" id="JACHNY010000003">
    <property type="protein sequence ID" value="MBB4617449.1"/>
    <property type="molecule type" value="Genomic_DNA"/>
</dbReference>
<evidence type="ECO:0000256" key="1">
    <source>
        <dbReference type="SAM" id="MobiDB-lite"/>
    </source>
</evidence>
<proteinExistence type="predicted"/>
<gene>
    <name evidence="2" type="ORF">GGQ96_001577</name>
</gene>
<reference evidence="2 3" key="1">
    <citation type="submission" date="2020-08" db="EMBL/GenBank/DDBJ databases">
        <title>Genomic Encyclopedia of Type Strains, Phase IV (KMG-IV): sequencing the most valuable type-strain genomes for metagenomic binning, comparative biology and taxonomic classification.</title>
        <authorList>
            <person name="Goeker M."/>
        </authorList>
    </citation>
    <scope>NUCLEOTIDE SEQUENCE [LARGE SCALE GENOMIC DNA]</scope>
    <source>
        <strain evidence="2 3">DSM 15867</strain>
    </source>
</reference>
<comment type="caution">
    <text evidence="2">The sequence shown here is derived from an EMBL/GenBank/DDBJ whole genome shotgun (WGS) entry which is preliminary data.</text>
</comment>
<dbReference type="Proteomes" id="UP000574769">
    <property type="component" value="Unassembled WGS sequence"/>
</dbReference>